<protein>
    <recommendedName>
        <fullName evidence="8">Methionine aminopeptidase 2</fullName>
        <shortName evidence="8">MAP 2</shortName>
        <shortName evidence="8">MetAP 2</shortName>
        <ecNumber evidence="8">3.4.11.18</ecNumber>
    </recommendedName>
    <alternativeName>
        <fullName evidence="8">Peptidase M</fullName>
    </alternativeName>
</protein>
<comment type="cofactor">
    <cofactor evidence="3">
        <name>Fe(2+)</name>
        <dbReference type="ChEBI" id="CHEBI:29033"/>
    </cofactor>
</comment>
<dbReference type="InterPro" id="IPR036390">
    <property type="entry name" value="WH_DNA-bd_sf"/>
</dbReference>
<keyword evidence="7 8" id="KW-0378">Hydrolase</keyword>
<feature type="binding site" evidence="8">
    <location>
        <position position="369"/>
    </location>
    <ligand>
        <name>a divalent metal cation</name>
        <dbReference type="ChEBI" id="CHEBI:60240"/>
        <label>2</label>
        <note>catalytic</note>
    </ligand>
</feature>
<dbReference type="EMBL" id="MDYQ01000441">
    <property type="protein sequence ID" value="PRP74764.1"/>
    <property type="molecule type" value="Genomic_DNA"/>
</dbReference>
<evidence type="ECO:0000259" key="11">
    <source>
        <dbReference type="Pfam" id="PF00557"/>
    </source>
</evidence>
<dbReference type="InterPro" id="IPR036005">
    <property type="entry name" value="Creatinase/aminopeptidase-like"/>
</dbReference>
<dbReference type="InParanoid" id="A0A2P6MSU1"/>
<evidence type="ECO:0000256" key="10">
    <source>
        <dbReference type="SAM" id="MobiDB-lite"/>
    </source>
</evidence>
<dbReference type="PANTHER" id="PTHR45777">
    <property type="entry name" value="METHIONINE AMINOPEPTIDASE 2"/>
    <property type="match status" value="1"/>
</dbReference>
<dbReference type="Gene3D" id="3.90.230.10">
    <property type="entry name" value="Creatinase/methionine aminopeptidase superfamily"/>
    <property type="match status" value="1"/>
</dbReference>
<dbReference type="Proteomes" id="UP000241769">
    <property type="component" value="Unassembled WGS sequence"/>
</dbReference>
<dbReference type="PROSITE" id="PS01202">
    <property type="entry name" value="MAP_2"/>
    <property type="match status" value="1"/>
</dbReference>
<dbReference type="GO" id="GO:0006508">
    <property type="term" value="P:proteolysis"/>
    <property type="evidence" value="ECO:0007669"/>
    <property type="project" value="UniProtKB-KW"/>
</dbReference>
<feature type="binding site" evidence="8">
    <location>
        <position position="344"/>
    </location>
    <ligand>
        <name>substrate</name>
    </ligand>
</feature>
<evidence type="ECO:0000256" key="2">
    <source>
        <dbReference type="ARBA" id="ARBA00001936"/>
    </source>
</evidence>
<comment type="caution">
    <text evidence="12">The sequence shown here is derived from an EMBL/GenBank/DDBJ whole genome shotgun (WGS) entry which is preliminary data.</text>
</comment>
<feature type="binding site" evidence="8">
    <location>
        <position position="267"/>
    </location>
    <ligand>
        <name>a divalent metal cation</name>
        <dbReference type="ChEBI" id="CHEBI:60240"/>
        <label>2</label>
        <note>catalytic</note>
    </ligand>
</feature>
<dbReference type="InterPro" id="IPR002468">
    <property type="entry name" value="Pept_M24A_MAP2"/>
</dbReference>
<dbReference type="InterPro" id="IPR018349">
    <property type="entry name" value="Pept_M24A_MAP2_BS"/>
</dbReference>
<keyword evidence="4 8" id="KW-0031">Aminopeptidase</keyword>
<evidence type="ECO:0000256" key="3">
    <source>
        <dbReference type="ARBA" id="ARBA00001954"/>
    </source>
</evidence>
<evidence type="ECO:0000256" key="5">
    <source>
        <dbReference type="ARBA" id="ARBA00022670"/>
    </source>
</evidence>
<dbReference type="InterPro" id="IPR001714">
    <property type="entry name" value="Pept_M24_MAP"/>
</dbReference>
<proteinExistence type="inferred from homology"/>
<comment type="subcellular location">
    <subcellularLocation>
        <location evidence="8">Cytoplasm</location>
    </subcellularLocation>
</comment>
<feature type="binding site" evidence="8">
    <location>
        <position position="256"/>
    </location>
    <ligand>
        <name>a divalent metal cation</name>
        <dbReference type="ChEBI" id="CHEBI:60240"/>
        <label>1</label>
    </ligand>
</feature>
<dbReference type="SUPFAM" id="SSF55920">
    <property type="entry name" value="Creatinase/aminopeptidase"/>
    <property type="match status" value="1"/>
</dbReference>
<evidence type="ECO:0000313" key="13">
    <source>
        <dbReference type="Proteomes" id="UP000241769"/>
    </source>
</evidence>
<comment type="cofactor">
    <cofactor evidence="2">
        <name>Mn(2+)</name>
        <dbReference type="ChEBI" id="CHEBI:29035"/>
    </cofactor>
</comment>
<accession>A0A2P6MSU1</accession>
<keyword evidence="13" id="KW-1185">Reference proteome</keyword>
<feature type="compositionally biased region" description="Basic residues" evidence="10">
    <location>
        <begin position="24"/>
        <end position="36"/>
    </location>
</feature>
<dbReference type="SUPFAM" id="SSF46785">
    <property type="entry name" value="Winged helix' DNA-binding domain"/>
    <property type="match status" value="1"/>
</dbReference>
<feature type="domain" description="Peptidase M24" evidence="11">
    <location>
        <begin position="173"/>
        <end position="377"/>
    </location>
</feature>
<keyword evidence="5 8" id="KW-0645">Protease</keyword>
<feature type="binding site" evidence="8">
    <location>
        <position position="267"/>
    </location>
    <ligand>
        <name>a divalent metal cation</name>
        <dbReference type="ChEBI" id="CHEBI:60240"/>
        <label>1</label>
    </ligand>
</feature>
<dbReference type="GO" id="GO:0004239">
    <property type="term" value="F:initiator methionyl aminopeptidase activity"/>
    <property type="evidence" value="ECO:0007669"/>
    <property type="project" value="UniProtKB-UniRule"/>
</dbReference>
<feature type="region of interest" description="Disordered" evidence="10">
    <location>
        <begin position="1"/>
        <end position="94"/>
    </location>
</feature>
<dbReference type="CDD" id="cd01088">
    <property type="entry name" value="MetAP2"/>
    <property type="match status" value="1"/>
</dbReference>
<evidence type="ECO:0000256" key="9">
    <source>
        <dbReference type="RuleBase" id="RU003653"/>
    </source>
</evidence>
<dbReference type="PRINTS" id="PR00599">
    <property type="entry name" value="MAPEPTIDASE"/>
</dbReference>
<evidence type="ECO:0000256" key="1">
    <source>
        <dbReference type="ARBA" id="ARBA00000294"/>
    </source>
</evidence>
<dbReference type="EC" id="3.4.11.18" evidence="8"/>
<feature type="binding site" evidence="8">
    <location>
        <position position="464"/>
    </location>
    <ligand>
        <name>a divalent metal cation</name>
        <dbReference type="ChEBI" id="CHEBI:60240"/>
        <label>1</label>
    </ligand>
</feature>
<organism evidence="12 13">
    <name type="scientific">Planoprotostelium fungivorum</name>
    <dbReference type="NCBI Taxonomy" id="1890364"/>
    <lineage>
        <taxon>Eukaryota</taxon>
        <taxon>Amoebozoa</taxon>
        <taxon>Evosea</taxon>
        <taxon>Variosea</taxon>
        <taxon>Cavosteliida</taxon>
        <taxon>Cavosteliaceae</taxon>
        <taxon>Planoprotostelium</taxon>
    </lineage>
</organism>
<reference evidence="12 13" key="1">
    <citation type="journal article" date="2018" name="Genome Biol. Evol.">
        <title>Multiple Roots of Fruiting Body Formation in Amoebozoa.</title>
        <authorList>
            <person name="Hillmann F."/>
            <person name="Forbes G."/>
            <person name="Novohradska S."/>
            <person name="Ferling I."/>
            <person name="Riege K."/>
            <person name="Groth M."/>
            <person name="Westermann M."/>
            <person name="Marz M."/>
            <person name="Spaller T."/>
            <person name="Winckler T."/>
            <person name="Schaap P."/>
            <person name="Glockner G."/>
        </authorList>
    </citation>
    <scope>NUCLEOTIDE SEQUENCE [LARGE SCALE GENOMIC DNA]</scope>
    <source>
        <strain evidence="12 13">Jena</strain>
    </source>
</reference>
<dbReference type="OrthoDB" id="7848262at2759"/>
<sequence>MSAPVENTEVENTTEETTTVQEVKKKKPAQKKPAKKSNKDADFDAALKLMAEKNKAAPVKNSKNAPKQNNKSNGQSASNGTHATEDPLADLPDLSKIDRSKVTVVDPHEIRLLGHGLLRHGQTNPPSIPLDLIRPAEGFLPGEIQPYIDNNAWRTSSAEKRDIERLEADLYDSVRKAAEVHRQTRAWATSFIRPGVLLSEMCEKIENMNRRLISESGLQAGLGFPTGCSLNHVAAHYTPNAGDKTVLGYDDVMKVDFGTHVNGRIIDSAWTVAFNPKYDKLLEAVKDATNTGVRCAGIDARLGEIGAAIQEVMESYEVELNGKTHQVKPCRNLNGHSINPYQIHGGKSVPIVKSSESAKMEEGEIYAIETFGSTGKGYVNEDMECSHYGRNIEVDHATLRLPSAKSLLKHIDTTFGTLPFCRRWLDRGGQTKYLMGLKQLVDTGLVTAYPPLCDVKGSYVAQYEHTLILRPTCKEVLSRGEDY</sequence>
<comment type="similarity">
    <text evidence="8">Belongs to the peptidase M24A family. Methionine aminopeptidase eukaryotic type 2 subfamily.</text>
</comment>
<gene>
    <name evidence="12" type="ORF">PROFUN_06625</name>
</gene>
<dbReference type="Pfam" id="PF00557">
    <property type="entry name" value="Peptidase_M24"/>
    <property type="match status" value="1"/>
</dbReference>
<dbReference type="AlphaFoldDB" id="A0A2P6MSU1"/>
<comment type="catalytic activity">
    <reaction evidence="1 8 9">
        <text>Release of N-terminal amino acids, preferentially methionine, from peptides and arylamides.</text>
        <dbReference type="EC" id="3.4.11.18"/>
    </reaction>
</comment>
<feature type="binding site" evidence="8">
    <location>
        <position position="464"/>
    </location>
    <ligand>
        <name>a divalent metal cation</name>
        <dbReference type="ChEBI" id="CHEBI:60240"/>
        <label>2</label>
        <note>catalytic</note>
    </ligand>
</feature>
<dbReference type="Gene3D" id="1.10.10.10">
    <property type="entry name" value="Winged helix-like DNA-binding domain superfamily/Winged helix DNA-binding domain"/>
    <property type="match status" value="1"/>
</dbReference>
<evidence type="ECO:0000256" key="7">
    <source>
        <dbReference type="ARBA" id="ARBA00022801"/>
    </source>
</evidence>
<evidence type="ECO:0000256" key="4">
    <source>
        <dbReference type="ARBA" id="ARBA00022438"/>
    </source>
</evidence>
<dbReference type="HAMAP" id="MF_03175">
    <property type="entry name" value="MetAP_2_euk"/>
    <property type="match status" value="1"/>
</dbReference>
<dbReference type="InterPro" id="IPR050247">
    <property type="entry name" value="Met_Aminopeptidase_Type2"/>
</dbReference>
<dbReference type="PANTHER" id="PTHR45777:SF2">
    <property type="entry name" value="METHIONINE AMINOPEPTIDASE 2"/>
    <property type="match status" value="1"/>
</dbReference>
<dbReference type="InterPro" id="IPR000994">
    <property type="entry name" value="Pept_M24"/>
</dbReference>
<name>A0A2P6MSU1_9EUKA</name>
<dbReference type="FunCoup" id="A0A2P6MSU1">
    <property type="interactions" value="896"/>
</dbReference>
<dbReference type="GO" id="GO:0070006">
    <property type="term" value="F:metalloaminopeptidase activity"/>
    <property type="evidence" value="ECO:0007669"/>
    <property type="project" value="UniProtKB-UniRule"/>
</dbReference>
<keyword evidence="6 8" id="KW-0479">Metal-binding</keyword>
<dbReference type="NCBIfam" id="TIGR00501">
    <property type="entry name" value="met_pdase_II"/>
    <property type="match status" value="1"/>
</dbReference>
<feature type="compositionally biased region" description="Polar residues" evidence="10">
    <location>
        <begin position="61"/>
        <end position="82"/>
    </location>
</feature>
<evidence type="ECO:0000256" key="8">
    <source>
        <dbReference type="HAMAP-Rule" id="MF_03175"/>
    </source>
</evidence>
<feature type="binding site" evidence="8">
    <location>
        <position position="236"/>
    </location>
    <ligand>
        <name>substrate</name>
    </ligand>
</feature>
<comment type="cofactor">
    <cofactor evidence="8">
        <name>Co(2+)</name>
        <dbReference type="ChEBI" id="CHEBI:48828"/>
    </cofactor>
    <cofactor evidence="8">
        <name>Zn(2+)</name>
        <dbReference type="ChEBI" id="CHEBI:29105"/>
    </cofactor>
    <cofactor evidence="8">
        <name>Mn(2+)</name>
        <dbReference type="ChEBI" id="CHEBI:29035"/>
    </cofactor>
    <cofactor evidence="8">
        <name>Fe(2+)</name>
        <dbReference type="ChEBI" id="CHEBI:29033"/>
    </cofactor>
    <text evidence="8">Binds 2 divalent metal cations per subunit. Has a high-affinity and a low affinity metal-binding site. The true nature of the physiological cofactor is under debate. The enzyme is active with cobalt, zinc, manganese or divalent iron ions. Most likely, methionine aminopeptidases function as mononuclear Fe(2+)-metalloproteases under physiological conditions, and the catalytically relevant metal-binding site has been assigned to the histidine-containing high-affinity site.</text>
</comment>
<comment type="function">
    <text evidence="8 9">Cotranslationally removes the N-terminal methionine from nascent proteins. The N-terminal methionine is often cleaved when the second residue in the primary sequence is small and uncharged (Met-Ala-, Cys, Gly, Pro, Ser, Thr, or Val).</text>
</comment>
<dbReference type="GO" id="GO:0005737">
    <property type="term" value="C:cytoplasm"/>
    <property type="evidence" value="ECO:0007669"/>
    <property type="project" value="UniProtKB-SubCell"/>
</dbReference>
<dbReference type="STRING" id="1890364.A0A2P6MSU1"/>
<evidence type="ECO:0000313" key="12">
    <source>
        <dbReference type="EMBL" id="PRP74764.1"/>
    </source>
</evidence>
<dbReference type="GO" id="GO:0046872">
    <property type="term" value="F:metal ion binding"/>
    <property type="evidence" value="ECO:0007669"/>
    <property type="project" value="UniProtKB-UniRule"/>
</dbReference>
<feature type="binding site" evidence="8">
    <location>
        <position position="336"/>
    </location>
    <ligand>
        <name>a divalent metal cation</name>
        <dbReference type="ChEBI" id="CHEBI:60240"/>
        <label>2</label>
        <note>catalytic</note>
    </ligand>
</feature>
<evidence type="ECO:0000256" key="6">
    <source>
        <dbReference type="ARBA" id="ARBA00022723"/>
    </source>
</evidence>
<dbReference type="InterPro" id="IPR036388">
    <property type="entry name" value="WH-like_DNA-bd_sf"/>
</dbReference>
<keyword evidence="8" id="KW-0963">Cytoplasm</keyword>